<protein>
    <recommendedName>
        <fullName evidence="3">Alpha-amylase</fullName>
        <ecNumber evidence="3">3.2.1.1</ecNumber>
    </recommendedName>
</protein>
<feature type="domain" description="Glycosyl hydrolase family 13 catalytic" evidence="4">
    <location>
        <begin position="1"/>
        <end position="395"/>
    </location>
</feature>
<dbReference type="Gene3D" id="3.90.400.10">
    <property type="entry name" value="Oligo-1,6-glucosidase, Domain 2"/>
    <property type="match status" value="1"/>
</dbReference>
<dbReference type="SUPFAM" id="SSF51445">
    <property type="entry name" value="(Trans)glycosidases"/>
    <property type="match status" value="1"/>
</dbReference>
<dbReference type="SUPFAM" id="SSF51011">
    <property type="entry name" value="Glycosyl hydrolase domain"/>
    <property type="match status" value="1"/>
</dbReference>
<dbReference type="InterPro" id="IPR045857">
    <property type="entry name" value="O16G_dom_2"/>
</dbReference>
<evidence type="ECO:0000259" key="4">
    <source>
        <dbReference type="SMART" id="SM00642"/>
    </source>
</evidence>
<proteinExistence type="inferred from homology"/>
<gene>
    <name evidence="5" type="ORF">NC992_17100</name>
</gene>
<dbReference type="Gene3D" id="2.60.40.1180">
    <property type="entry name" value="Golgi alpha-mannosidase II"/>
    <property type="match status" value="1"/>
</dbReference>
<dbReference type="PRINTS" id="PR00110">
    <property type="entry name" value="ALPHAAMYLASE"/>
</dbReference>
<name>A0ABV0K7V0_9CYAN</name>
<evidence type="ECO:0000313" key="6">
    <source>
        <dbReference type="Proteomes" id="UP001482513"/>
    </source>
</evidence>
<dbReference type="EC" id="3.2.1.1" evidence="3"/>
<dbReference type="Pfam" id="PF00128">
    <property type="entry name" value="Alpha-amylase"/>
    <property type="match status" value="1"/>
</dbReference>
<dbReference type="PANTHER" id="PTHR10357:SF219">
    <property type="entry name" value="MALTOSE ALPHA-D-GLUCOSYLTRANSFERASE"/>
    <property type="match status" value="1"/>
</dbReference>
<reference evidence="5 6" key="1">
    <citation type="submission" date="2022-04" db="EMBL/GenBank/DDBJ databases">
        <title>Positive selection, recombination, and allopatry shape intraspecific diversity of widespread and dominant cyanobacteria.</title>
        <authorList>
            <person name="Wei J."/>
            <person name="Shu W."/>
            <person name="Hu C."/>
        </authorList>
    </citation>
    <scope>NUCLEOTIDE SEQUENCE [LARGE SCALE GENOMIC DNA]</scope>
    <source>
        <strain evidence="5 6">DQ-A4</strain>
    </source>
</reference>
<organism evidence="5 6">
    <name type="scientific">Leptolyngbya subtilissima DQ-A4</name>
    <dbReference type="NCBI Taxonomy" id="2933933"/>
    <lineage>
        <taxon>Bacteria</taxon>
        <taxon>Bacillati</taxon>
        <taxon>Cyanobacteriota</taxon>
        <taxon>Cyanophyceae</taxon>
        <taxon>Leptolyngbyales</taxon>
        <taxon>Leptolyngbyaceae</taxon>
        <taxon>Leptolyngbya group</taxon>
        <taxon>Leptolyngbya</taxon>
    </lineage>
</organism>
<evidence type="ECO:0000256" key="1">
    <source>
        <dbReference type="ARBA" id="ARBA00008061"/>
    </source>
</evidence>
<comment type="catalytic activity">
    <reaction evidence="3">
        <text>Endohydrolysis of (1-&gt;4)-alpha-D-glucosidic linkages in polysaccharides containing three or more (1-&gt;4)-alpha-linked D-glucose units.</text>
        <dbReference type="EC" id="3.2.1.1"/>
    </reaction>
</comment>
<keyword evidence="3" id="KW-0326">Glycosidase</keyword>
<dbReference type="Gene3D" id="3.20.20.80">
    <property type="entry name" value="Glycosidases"/>
    <property type="match status" value="1"/>
</dbReference>
<keyword evidence="3" id="KW-0378">Hydrolase</keyword>
<evidence type="ECO:0000256" key="2">
    <source>
        <dbReference type="RuleBase" id="RU003615"/>
    </source>
</evidence>
<dbReference type="InterPro" id="IPR017853">
    <property type="entry name" value="GH"/>
</dbReference>
<dbReference type="InterPro" id="IPR013780">
    <property type="entry name" value="Glyco_hydro_b"/>
</dbReference>
<sequence>MDSDGDGVGDFVGLTQRLDYIAGLGITCVWLMPFYPSPNKDNGYDVMDYYTVDSRLGSLGDFVEFARHAKERGIRILIDLVVNHTSDQHPWFQSAIKDKNSKYLDYYFWSKKKPEDIDEGIVFPGLQKSTWTYQPEVGAYYAHRFYSHQADLNITNPKVREEIKKMMGFWLELGVSGFRIDAAPFLIELTQADNVFEQVEDPFIYINELRDFLSWRRGDAILLAEANESLEKLPKYFGDGDRMQMLFNFWGNQHLVLALARESAAPLAQAFKELPPSPPAGQWANFVRNHDELSLDKLSSDEQDEIAAAFAPDRETMWIFDRGIRRRFAPLLDGNLQRLKLTYSLLFTLPGTPVVNYGEELGMGDDLSLEERKPARTPMQWSKAPNGGFSTAPADQVILPVVSTGDYSYRKLNVNTQQRNPNSLLNWMERAIRLRKECPEFGWGQLQLLDTGHDSVFAHRCEWRGKAVIAVHNFSQSDCKATLTLKDDVGKCLIDLFEDQPEAEISESGYDLHLPGYGYRWFQVGHSFD</sequence>
<evidence type="ECO:0000313" key="5">
    <source>
        <dbReference type="EMBL" id="MEP0948605.1"/>
    </source>
</evidence>
<comment type="similarity">
    <text evidence="1 2">Belongs to the glycosyl hydrolase 13 family.</text>
</comment>
<evidence type="ECO:0000256" key="3">
    <source>
        <dbReference type="RuleBase" id="RU361134"/>
    </source>
</evidence>
<dbReference type="Proteomes" id="UP001482513">
    <property type="component" value="Unassembled WGS sequence"/>
</dbReference>
<keyword evidence="3" id="KW-0119">Carbohydrate metabolism</keyword>
<comment type="caution">
    <text evidence="5">The sequence shown here is derived from an EMBL/GenBank/DDBJ whole genome shotgun (WGS) entry which is preliminary data.</text>
</comment>
<dbReference type="InterPro" id="IPR054049">
    <property type="entry name" value="SupH-like_C"/>
</dbReference>
<dbReference type="CDD" id="cd11334">
    <property type="entry name" value="AmyAc_TreS"/>
    <property type="match status" value="1"/>
</dbReference>
<keyword evidence="6" id="KW-1185">Reference proteome</keyword>
<dbReference type="InterPro" id="IPR006047">
    <property type="entry name" value="GH13_cat_dom"/>
</dbReference>
<dbReference type="SMART" id="SM00642">
    <property type="entry name" value="Aamy"/>
    <property type="match status" value="1"/>
</dbReference>
<accession>A0ABV0K7V0</accession>
<dbReference type="InterPro" id="IPR006046">
    <property type="entry name" value="Alpha_amylase"/>
</dbReference>
<dbReference type="PANTHER" id="PTHR10357">
    <property type="entry name" value="ALPHA-AMYLASE FAMILY MEMBER"/>
    <property type="match status" value="1"/>
</dbReference>
<dbReference type="Pfam" id="PF22157">
    <property type="entry name" value="SupH-like_C"/>
    <property type="match status" value="1"/>
</dbReference>
<dbReference type="EMBL" id="JAMPKX010000008">
    <property type="protein sequence ID" value="MEP0948605.1"/>
    <property type="molecule type" value="Genomic_DNA"/>
</dbReference>